<proteinExistence type="predicted"/>
<dbReference type="RefSeq" id="WP_211482199.1">
    <property type="nucleotide sequence ID" value="NZ_FOSX01000051.1"/>
</dbReference>
<evidence type="ECO:0000313" key="1">
    <source>
        <dbReference type="EMBL" id="SFL04837.1"/>
    </source>
</evidence>
<dbReference type="GO" id="GO:0008168">
    <property type="term" value="F:methyltransferase activity"/>
    <property type="evidence" value="ECO:0007669"/>
    <property type="project" value="UniProtKB-KW"/>
</dbReference>
<dbReference type="Pfam" id="PF13489">
    <property type="entry name" value="Methyltransf_23"/>
    <property type="match status" value="1"/>
</dbReference>
<gene>
    <name evidence="1" type="ORF">SAMN04244574_02913</name>
</gene>
<reference evidence="1 2" key="1">
    <citation type="submission" date="2016-10" db="EMBL/GenBank/DDBJ databases">
        <authorList>
            <person name="de Groot N.N."/>
        </authorList>
    </citation>
    <scope>NUCLEOTIDE SEQUENCE [LARGE SCALE GENOMIC DNA]</scope>
    <source>
        <strain evidence="1 2">DSM 381</strain>
    </source>
</reference>
<dbReference type="Gene3D" id="3.40.50.150">
    <property type="entry name" value="Vaccinia Virus protein VP39"/>
    <property type="match status" value="1"/>
</dbReference>
<dbReference type="SUPFAM" id="SSF53335">
    <property type="entry name" value="S-adenosyl-L-methionine-dependent methyltransferases"/>
    <property type="match status" value="1"/>
</dbReference>
<accession>A0A1I4EJT7</accession>
<keyword evidence="1" id="KW-0808">Transferase</keyword>
<sequence>MSDTHRYYETQARQFFAETVGLEMGELHRRFLDAIPAGGHLLDAGCGSGRDAKAFLARGYRVTAFDASPALAGLASEHLGQSVAVRRFAEVEETALYDGIWACRICSLSWSVRARMVAPVRRPACASSPATTSTSPTRTPCAG</sequence>
<dbReference type="GO" id="GO:0032259">
    <property type="term" value="P:methylation"/>
    <property type="evidence" value="ECO:0007669"/>
    <property type="project" value="UniProtKB-KW"/>
</dbReference>
<evidence type="ECO:0000313" key="2">
    <source>
        <dbReference type="Proteomes" id="UP000199579"/>
    </source>
</evidence>
<keyword evidence="1" id="KW-0489">Methyltransferase</keyword>
<dbReference type="AlphaFoldDB" id="A0A1I4EJT7"/>
<name>A0A1I4EJT7_9GAMM</name>
<dbReference type="Proteomes" id="UP000199579">
    <property type="component" value="Unassembled WGS sequence"/>
</dbReference>
<dbReference type="EMBL" id="FOSX01000051">
    <property type="protein sequence ID" value="SFL04837.1"/>
    <property type="molecule type" value="Genomic_DNA"/>
</dbReference>
<organism evidence="1 2">
    <name type="scientific">Azotobacter beijerinckii</name>
    <dbReference type="NCBI Taxonomy" id="170623"/>
    <lineage>
        <taxon>Bacteria</taxon>
        <taxon>Pseudomonadati</taxon>
        <taxon>Pseudomonadota</taxon>
        <taxon>Gammaproteobacteria</taxon>
        <taxon>Pseudomonadales</taxon>
        <taxon>Pseudomonadaceae</taxon>
        <taxon>Azotobacter</taxon>
    </lineage>
</organism>
<protein>
    <submittedName>
        <fullName evidence="1">Methyltransferase domain-containing protein</fullName>
    </submittedName>
</protein>
<dbReference type="InterPro" id="IPR029063">
    <property type="entry name" value="SAM-dependent_MTases_sf"/>
</dbReference>